<evidence type="ECO:0000259" key="2">
    <source>
        <dbReference type="PROSITE" id="PS50965"/>
    </source>
</evidence>
<evidence type="ECO:0000313" key="4">
    <source>
        <dbReference type="Proteomes" id="UP000217763"/>
    </source>
</evidence>
<accession>A0A291HQX7</accession>
<dbReference type="KEGG" id="zdf:AN401_12445"/>
<feature type="domain" description="NERD" evidence="2">
    <location>
        <begin position="40"/>
        <end position="157"/>
    </location>
</feature>
<protein>
    <submittedName>
        <fullName evidence="3">Nuclease</fullName>
    </submittedName>
</protein>
<keyword evidence="4" id="KW-1185">Reference proteome</keyword>
<dbReference type="InterPro" id="IPR011528">
    <property type="entry name" value="NERD"/>
</dbReference>
<keyword evidence="1" id="KW-0472">Membrane</keyword>
<dbReference type="AlphaFoldDB" id="A0A291HQX7"/>
<dbReference type="PROSITE" id="PS50965">
    <property type="entry name" value="NERD"/>
    <property type="match status" value="1"/>
</dbReference>
<evidence type="ECO:0000256" key="1">
    <source>
        <dbReference type="SAM" id="Phobius"/>
    </source>
</evidence>
<dbReference type="Pfam" id="PF08378">
    <property type="entry name" value="NERD"/>
    <property type="match status" value="1"/>
</dbReference>
<keyword evidence="1" id="KW-0812">Transmembrane</keyword>
<dbReference type="GO" id="GO:0003916">
    <property type="term" value="F:DNA topoisomerase activity"/>
    <property type="evidence" value="ECO:0007669"/>
    <property type="project" value="InterPro"/>
</dbReference>
<dbReference type="GO" id="GO:0003677">
    <property type="term" value="F:DNA binding"/>
    <property type="evidence" value="ECO:0007669"/>
    <property type="project" value="InterPro"/>
</dbReference>
<dbReference type="GO" id="GO:0006265">
    <property type="term" value="P:DNA topological change"/>
    <property type="evidence" value="ECO:0007669"/>
    <property type="project" value="InterPro"/>
</dbReference>
<gene>
    <name evidence="3" type="ORF">AN401_12445</name>
</gene>
<dbReference type="SUPFAM" id="SSF57783">
    <property type="entry name" value="Zinc beta-ribbon"/>
    <property type="match status" value="1"/>
</dbReference>
<dbReference type="Pfam" id="PF01396">
    <property type="entry name" value="Zn_ribbon_Top1"/>
    <property type="match status" value="1"/>
</dbReference>
<keyword evidence="1" id="KW-1133">Transmembrane helix</keyword>
<dbReference type="InterPro" id="IPR013498">
    <property type="entry name" value="Topo_IA_Znf"/>
</dbReference>
<organism evidence="3 4">
    <name type="scientific">Zobellella denitrificans</name>
    <dbReference type="NCBI Taxonomy" id="347534"/>
    <lineage>
        <taxon>Bacteria</taxon>
        <taxon>Pseudomonadati</taxon>
        <taxon>Pseudomonadota</taxon>
        <taxon>Gammaproteobacteria</taxon>
        <taxon>Aeromonadales</taxon>
        <taxon>Aeromonadaceae</taxon>
        <taxon>Zobellella</taxon>
    </lineage>
</organism>
<reference evidence="4" key="1">
    <citation type="submission" date="2015-09" db="EMBL/GenBank/DDBJ databases">
        <authorList>
            <person name="Shao Z."/>
            <person name="Wang L."/>
        </authorList>
    </citation>
    <scope>NUCLEOTIDE SEQUENCE [LARGE SCALE GENOMIC DNA]</scope>
    <source>
        <strain evidence="4">F13-1</strain>
    </source>
</reference>
<evidence type="ECO:0000313" key="3">
    <source>
        <dbReference type="EMBL" id="ATG74560.1"/>
    </source>
</evidence>
<dbReference type="GO" id="GO:0005694">
    <property type="term" value="C:chromosome"/>
    <property type="evidence" value="ECO:0007669"/>
    <property type="project" value="InterPro"/>
</dbReference>
<proteinExistence type="predicted"/>
<dbReference type="Gene3D" id="3.30.65.10">
    <property type="entry name" value="Bacterial Topoisomerase I, domain 1"/>
    <property type="match status" value="1"/>
</dbReference>
<sequence length="265" mass="30938">MTANGVEMDIYRMFGQVFGAVWFLIPMLIVLVIVRTPWFKGVFGEWQVNLLFRLFLPKDRYHLLKDVTLPTEDGTTQIDQILVSRYGVFVIETKNMKGWIFGSAGQRQWTHKLYKKSFKFQNPLHQNYKHLKTLESALELKPDALFSVIIFIGDSHFKTPMPENVTYARGGIRFIQSKNEVLLSEKQVRDIVCFIEQRRLQPGFDTTRRHVVHIKELEERRAGEKICPQCGSGMELREGRKGKYAGRRFWGCSSYPRCRAVEKID</sequence>
<feature type="transmembrane region" description="Helical" evidence="1">
    <location>
        <begin position="13"/>
        <end position="34"/>
    </location>
</feature>
<dbReference type="EMBL" id="CP012621">
    <property type="protein sequence ID" value="ATG74560.1"/>
    <property type="molecule type" value="Genomic_DNA"/>
</dbReference>
<dbReference type="Proteomes" id="UP000217763">
    <property type="component" value="Chromosome"/>
</dbReference>
<name>A0A291HQX7_9GAMM</name>